<reference evidence="1 2" key="1">
    <citation type="submission" date="2023-07" db="EMBL/GenBank/DDBJ databases">
        <title>Sorghum-associated microbial communities from plants grown in Nebraska, USA.</title>
        <authorList>
            <person name="Schachtman D."/>
        </authorList>
    </citation>
    <scope>NUCLEOTIDE SEQUENCE [LARGE SCALE GENOMIC DNA]</scope>
    <source>
        <strain evidence="1 2">DS1781</strain>
    </source>
</reference>
<dbReference type="EMBL" id="JAVDRF010000005">
    <property type="protein sequence ID" value="MDR6536923.1"/>
    <property type="molecule type" value="Genomic_DNA"/>
</dbReference>
<proteinExistence type="predicted"/>
<dbReference type="InterPro" id="IPR012670">
    <property type="entry name" value="T3SS_YscI/HrpB"/>
</dbReference>
<sequence>MTGEITSLMAQGTLPAARLDEPLLGPAPAADVARFAEAMGAHAPPAPLVTSVNGIEPGSFFDSVRLIGENYAQMSVEMKDVLGKGPSNLGAWDLVKLQFDLINTSMQVELVSRTVQKAAQHVDQLTKLQ</sequence>
<evidence type="ECO:0000313" key="1">
    <source>
        <dbReference type="EMBL" id="MDR6536923.1"/>
    </source>
</evidence>
<dbReference type="NCBIfam" id="TIGR02497">
    <property type="entry name" value="yscI_hrpB_dom"/>
    <property type="match status" value="1"/>
</dbReference>
<name>A0ABU1NF08_9BURK</name>
<keyword evidence="2" id="KW-1185">Reference proteome</keyword>
<dbReference type="RefSeq" id="WP_309902390.1">
    <property type="nucleotide sequence ID" value="NZ_JAVDRF010000005.1"/>
</dbReference>
<gene>
    <name evidence="1" type="ORF">J2739_002696</name>
</gene>
<dbReference type="Proteomes" id="UP001184230">
    <property type="component" value="Unassembled WGS sequence"/>
</dbReference>
<accession>A0ABU1NF08</accession>
<protein>
    <submittedName>
        <fullName evidence="1">Type III secretion system YscI/HrpB-like protein</fullName>
    </submittedName>
</protein>
<comment type="caution">
    <text evidence="1">The sequence shown here is derived from an EMBL/GenBank/DDBJ whole genome shotgun (WGS) entry which is preliminary data.</text>
</comment>
<organism evidence="1 2">
    <name type="scientific">Variovorax soli</name>
    <dbReference type="NCBI Taxonomy" id="376815"/>
    <lineage>
        <taxon>Bacteria</taxon>
        <taxon>Pseudomonadati</taxon>
        <taxon>Pseudomonadota</taxon>
        <taxon>Betaproteobacteria</taxon>
        <taxon>Burkholderiales</taxon>
        <taxon>Comamonadaceae</taxon>
        <taxon>Variovorax</taxon>
    </lineage>
</organism>
<evidence type="ECO:0000313" key="2">
    <source>
        <dbReference type="Proteomes" id="UP001184230"/>
    </source>
</evidence>
<dbReference type="Pfam" id="PF17001">
    <property type="entry name" value="T3SS_basalb_I"/>
    <property type="match status" value="1"/>
</dbReference>